<comment type="caution">
    <text evidence="1">The sequence shown here is derived from an EMBL/GenBank/DDBJ whole genome shotgun (WGS) entry which is preliminary data.</text>
</comment>
<evidence type="ECO:0000313" key="1">
    <source>
        <dbReference type="EMBL" id="PIZ99534.1"/>
    </source>
</evidence>
<protein>
    <submittedName>
        <fullName evidence="1">Uncharacterized protein</fullName>
    </submittedName>
</protein>
<organism evidence="1 2">
    <name type="scientific">Candidatus Komeilibacteria bacterium CG_4_10_14_0_2_um_filter_37_10</name>
    <dbReference type="NCBI Taxonomy" id="1974470"/>
    <lineage>
        <taxon>Bacteria</taxon>
        <taxon>Candidatus Komeiliibacteriota</taxon>
    </lineage>
</organism>
<name>A0A2M7VG23_9BACT</name>
<dbReference type="Proteomes" id="UP000230405">
    <property type="component" value="Unassembled WGS sequence"/>
</dbReference>
<dbReference type="EMBL" id="PFPO01000022">
    <property type="protein sequence ID" value="PIZ99534.1"/>
    <property type="molecule type" value="Genomic_DNA"/>
</dbReference>
<accession>A0A2M7VG23</accession>
<evidence type="ECO:0000313" key="2">
    <source>
        <dbReference type="Proteomes" id="UP000230405"/>
    </source>
</evidence>
<dbReference type="AlphaFoldDB" id="A0A2M7VG23"/>
<proteinExistence type="predicted"/>
<sequence>MAKGFSVREQTQIRFCEEEILNPELGLEEEESRLNKNDRCRVEFVEPSYDPFDEFEDIGLADAEEEQIEDDPEDYYLMFNGDEQYVMILDDVVTMQRFQHALANQLVNNKFIRAELKLDGCM</sequence>
<gene>
    <name evidence="1" type="ORF">COX77_01230</name>
</gene>
<reference evidence="2" key="1">
    <citation type="submission" date="2017-09" db="EMBL/GenBank/DDBJ databases">
        <title>Depth-based differentiation of microbial function through sediment-hosted aquifers and enrichment of novel symbionts in the deep terrestrial subsurface.</title>
        <authorList>
            <person name="Probst A.J."/>
            <person name="Ladd B."/>
            <person name="Jarett J.K."/>
            <person name="Geller-Mcgrath D.E."/>
            <person name="Sieber C.M.K."/>
            <person name="Emerson J.B."/>
            <person name="Anantharaman K."/>
            <person name="Thomas B.C."/>
            <person name="Malmstrom R."/>
            <person name="Stieglmeier M."/>
            <person name="Klingl A."/>
            <person name="Woyke T."/>
            <person name="Ryan C.M."/>
            <person name="Banfield J.F."/>
        </authorList>
    </citation>
    <scope>NUCLEOTIDE SEQUENCE [LARGE SCALE GENOMIC DNA]</scope>
</reference>